<dbReference type="OrthoDB" id="5423336at2759"/>
<dbReference type="AlphaFoldDB" id="A0A9Q3P982"/>
<evidence type="ECO:0000256" key="1">
    <source>
        <dbReference type="SAM" id="MobiDB-lite"/>
    </source>
</evidence>
<dbReference type="EMBL" id="AVOT02057112">
    <property type="protein sequence ID" value="MBW0551286.1"/>
    <property type="molecule type" value="Genomic_DNA"/>
</dbReference>
<gene>
    <name evidence="2" type="ORF">O181_091001</name>
</gene>
<feature type="region of interest" description="Disordered" evidence="1">
    <location>
        <begin position="56"/>
        <end position="78"/>
    </location>
</feature>
<comment type="caution">
    <text evidence="2">The sequence shown here is derived from an EMBL/GenBank/DDBJ whole genome shotgun (WGS) entry which is preliminary data.</text>
</comment>
<keyword evidence="3" id="KW-1185">Reference proteome</keyword>
<organism evidence="2 3">
    <name type="scientific">Austropuccinia psidii MF-1</name>
    <dbReference type="NCBI Taxonomy" id="1389203"/>
    <lineage>
        <taxon>Eukaryota</taxon>
        <taxon>Fungi</taxon>
        <taxon>Dikarya</taxon>
        <taxon>Basidiomycota</taxon>
        <taxon>Pucciniomycotina</taxon>
        <taxon>Pucciniomycetes</taxon>
        <taxon>Pucciniales</taxon>
        <taxon>Sphaerophragmiaceae</taxon>
        <taxon>Austropuccinia</taxon>
    </lineage>
</organism>
<evidence type="ECO:0000313" key="3">
    <source>
        <dbReference type="Proteomes" id="UP000765509"/>
    </source>
</evidence>
<name>A0A9Q3P982_9BASI</name>
<reference evidence="2" key="1">
    <citation type="submission" date="2021-03" db="EMBL/GenBank/DDBJ databases">
        <title>Draft genome sequence of rust myrtle Austropuccinia psidii MF-1, a brazilian biotype.</title>
        <authorList>
            <person name="Quecine M.C."/>
            <person name="Pachon D.M.R."/>
            <person name="Bonatelli M.L."/>
            <person name="Correr F.H."/>
            <person name="Franceschini L.M."/>
            <person name="Leite T.F."/>
            <person name="Margarido G.R.A."/>
            <person name="Almeida C.A."/>
            <person name="Ferrarezi J.A."/>
            <person name="Labate C.A."/>
        </authorList>
    </citation>
    <scope>NUCLEOTIDE SEQUENCE</scope>
    <source>
        <strain evidence="2">MF-1</strain>
    </source>
</reference>
<proteinExistence type="predicted"/>
<dbReference type="Proteomes" id="UP000765509">
    <property type="component" value="Unassembled WGS sequence"/>
</dbReference>
<accession>A0A9Q3P982</accession>
<sequence length="78" mass="8923">MEDLGTVKYVLRIRITLEVDCLTPIQDKSIHQILDELQITDFRIYSSPLTSNIKDFKNSSEPPCTKPPFGYQQPIGLL</sequence>
<protein>
    <submittedName>
        <fullName evidence="2">Uncharacterized protein</fullName>
    </submittedName>
</protein>
<evidence type="ECO:0000313" key="2">
    <source>
        <dbReference type="EMBL" id="MBW0551286.1"/>
    </source>
</evidence>